<reference evidence="2" key="1">
    <citation type="journal article" date="2002" name="Science">
        <title>The draft genome of Ciona intestinalis: insights into chordate and vertebrate origins.</title>
        <authorList>
            <person name="Dehal P."/>
            <person name="Satou Y."/>
            <person name="Campbell R.K."/>
            <person name="Chapman J."/>
            <person name="Degnan B."/>
            <person name="De Tomaso A."/>
            <person name="Davidson B."/>
            <person name="Di Gregorio A."/>
            <person name="Gelpke M."/>
            <person name="Goodstein D.M."/>
            <person name="Harafuji N."/>
            <person name="Hastings K.E."/>
            <person name="Ho I."/>
            <person name="Hotta K."/>
            <person name="Huang W."/>
            <person name="Kawashima T."/>
            <person name="Lemaire P."/>
            <person name="Martinez D."/>
            <person name="Meinertzhagen I.A."/>
            <person name="Necula S."/>
            <person name="Nonaka M."/>
            <person name="Putnam N."/>
            <person name="Rash S."/>
            <person name="Saiga H."/>
            <person name="Satake M."/>
            <person name="Terry A."/>
            <person name="Yamada L."/>
            <person name="Wang H.G."/>
            <person name="Awazu S."/>
            <person name="Azumi K."/>
            <person name="Boore J."/>
            <person name="Branno M."/>
            <person name="Chin-Bow S."/>
            <person name="DeSantis R."/>
            <person name="Doyle S."/>
            <person name="Francino P."/>
            <person name="Keys D.N."/>
            <person name="Haga S."/>
            <person name="Hayashi H."/>
            <person name="Hino K."/>
            <person name="Imai K.S."/>
            <person name="Inaba K."/>
            <person name="Kano S."/>
            <person name="Kobayashi K."/>
            <person name="Kobayashi M."/>
            <person name="Lee B.I."/>
            <person name="Makabe K.W."/>
            <person name="Manohar C."/>
            <person name="Matassi G."/>
            <person name="Medina M."/>
            <person name="Mochizuki Y."/>
            <person name="Mount S."/>
            <person name="Morishita T."/>
            <person name="Miura S."/>
            <person name="Nakayama A."/>
            <person name="Nishizaka S."/>
            <person name="Nomoto H."/>
            <person name="Ohta F."/>
            <person name="Oishi K."/>
            <person name="Rigoutsos I."/>
            <person name="Sano M."/>
            <person name="Sasaki A."/>
            <person name="Sasakura Y."/>
            <person name="Shoguchi E."/>
            <person name="Shin-i T."/>
            <person name="Spagnuolo A."/>
            <person name="Stainier D."/>
            <person name="Suzuki M.M."/>
            <person name="Tassy O."/>
            <person name="Takatori N."/>
            <person name="Tokuoka M."/>
            <person name="Yagi K."/>
            <person name="Yoshizaki F."/>
            <person name="Wada S."/>
            <person name="Zhang C."/>
            <person name="Hyatt P.D."/>
            <person name="Larimer F."/>
            <person name="Detter C."/>
            <person name="Doggett N."/>
            <person name="Glavina T."/>
            <person name="Hawkins T."/>
            <person name="Richardson P."/>
            <person name="Lucas S."/>
            <person name="Kohara Y."/>
            <person name="Levine M."/>
            <person name="Satoh N."/>
            <person name="Rokhsar D.S."/>
        </authorList>
    </citation>
    <scope>NUCLEOTIDE SEQUENCE [LARGE SCALE GENOMIC DNA]</scope>
</reference>
<reference evidence="1" key="3">
    <citation type="submission" date="2025-08" db="UniProtKB">
        <authorList>
            <consortium name="Ensembl"/>
        </authorList>
    </citation>
    <scope>IDENTIFICATION</scope>
</reference>
<name>H2XLU4_CIOIN</name>
<reference evidence="1" key="4">
    <citation type="submission" date="2025-09" db="UniProtKB">
        <authorList>
            <consortium name="Ensembl"/>
        </authorList>
    </citation>
    <scope>IDENTIFICATION</scope>
</reference>
<accession>H2XLU4</accession>
<sequence>MRYCYDIIAGSIRRLRSPKIEVYWGILDKLTWTMLIGYAQKNGEKTKNSAILSKHKPELIVHGS</sequence>
<proteinExistence type="predicted"/>
<evidence type="ECO:0000313" key="2">
    <source>
        <dbReference type="Proteomes" id="UP000008144"/>
    </source>
</evidence>
<dbReference type="Ensembl" id="ENSCINT00000030263.1">
    <property type="protein sequence ID" value="ENSCINP00000030626.1"/>
    <property type="gene ID" value="ENSCING00000023615.1"/>
</dbReference>
<keyword evidence="2" id="KW-1185">Reference proteome</keyword>
<dbReference type="HOGENOM" id="CLU_2866953_0_0_1"/>
<dbReference type="Proteomes" id="UP000008144">
    <property type="component" value="Chromosome 1"/>
</dbReference>
<protein>
    <submittedName>
        <fullName evidence="1">Uncharacterized protein</fullName>
    </submittedName>
</protein>
<organism evidence="1 2">
    <name type="scientific">Ciona intestinalis</name>
    <name type="common">Transparent sea squirt</name>
    <name type="synonym">Ascidia intestinalis</name>
    <dbReference type="NCBI Taxonomy" id="7719"/>
    <lineage>
        <taxon>Eukaryota</taxon>
        <taxon>Metazoa</taxon>
        <taxon>Chordata</taxon>
        <taxon>Tunicata</taxon>
        <taxon>Ascidiacea</taxon>
        <taxon>Phlebobranchia</taxon>
        <taxon>Cionidae</taxon>
        <taxon>Ciona</taxon>
    </lineage>
</organism>
<evidence type="ECO:0000313" key="1">
    <source>
        <dbReference type="Ensembl" id="ENSCINP00000030626.1"/>
    </source>
</evidence>
<dbReference type="EMBL" id="EAAA01000227">
    <property type="status" value="NOT_ANNOTATED_CDS"/>
    <property type="molecule type" value="Genomic_DNA"/>
</dbReference>
<dbReference type="InParanoid" id="H2XLU4"/>
<dbReference type="AlphaFoldDB" id="H2XLU4"/>
<reference evidence="1" key="2">
    <citation type="journal article" date="2008" name="Genome Biol.">
        <title>Improved genome assembly and evidence-based global gene model set for the chordate Ciona intestinalis: new insight into intron and operon populations.</title>
        <authorList>
            <person name="Satou Y."/>
            <person name="Mineta K."/>
            <person name="Ogasawara M."/>
            <person name="Sasakura Y."/>
            <person name="Shoguchi E."/>
            <person name="Ueno K."/>
            <person name="Yamada L."/>
            <person name="Matsumoto J."/>
            <person name="Wasserscheid J."/>
            <person name="Dewar K."/>
            <person name="Wiley G.B."/>
            <person name="Macmil S.L."/>
            <person name="Roe B.A."/>
            <person name="Zeller R.W."/>
            <person name="Hastings K.E."/>
            <person name="Lemaire P."/>
            <person name="Lindquist E."/>
            <person name="Endo T."/>
            <person name="Hotta K."/>
            <person name="Inaba K."/>
        </authorList>
    </citation>
    <scope>NUCLEOTIDE SEQUENCE [LARGE SCALE GENOMIC DNA]</scope>
    <source>
        <strain evidence="1">wild type</strain>
    </source>
</reference>